<dbReference type="Ensembl" id="ENSCINT00000036373.1">
    <property type="protein sequence ID" value="ENSCINP00000033635.1"/>
    <property type="gene ID" value="ENSCING00000024999.1"/>
</dbReference>
<protein>
    <submittedName>
        <fullName evidence="1">Uncharacterized protein</fullName>
    </submittedName>
</protein>
<dbReference type="InParanoid" id="H2XVF1"/>
<keyword evidence="2" id="KW-1185">Reference proteome</keyword>
<name>H2XVF1_CIOIN</name>
<sequence length="58" mass="6635">MGQTAMISRIMLYKLHSVQQLECQRLVQGPPGSRETHGVTQGIIIQILRMFYEDSCQL</sequence>
<dbReference type="AlphaFoldDB" id="H2XVF1"/>
<proteinExistence type="predicted"/>
<evidence type="ECO:0000313" key="2">
    <source>
        <dbReference type="Proteomes" id="UP000008144"/>
    </source>
</evidence>
<dbReference type="HOGENOM" id="CLU_2978437_0_0_1"/>
<reference evidence="1" key="3">
    <citation type="submission" date="2025-09" db="UniProtKB">
        <authorList>
            <consortium name="Ensembl"/>
        </authorList>
    </citation>
    <scope>IDENTIFICATION</scope>
</reference>
<organism evidence="1 2">
    <name type="scientific">Ciona intestinalis</name>
    <name type="common">Transparent sea squirt</name>
    <name type="synonym">Ascidia intestinalis</name>
    <dbReference type="NCBI Taxonomy" id="7719"/>
    <lineage>
        <taxon>Eukaryota</taxon>
        <taxon>Metazoa</taxon>
        <taxon>Chordata</taxon>
        <taxon>Tunicata</taxon>
        <taxon>Ascidiacea</taxon>
        <taxon>Phlebobranchia</taxon>
        <taxon>Cionidae</taxon>
        <taxon>Ciona</taxon>
    </lineage>
</organism>
<evidence type="ECO:0000313" key="1">
    <source>
        <dbReference type="Ensembl" id="ENSCINP00000033635.1"/>
    </source>
</evidence>
<reference evidence="1" key="2">
    <citation type="submission" date="2025-08" db="UniProtKB">
        <authorList>
            <consortium name="Ensembl"/>
        </authorList>
    </citation>
    <scope>IDENTIFICATION</scope>
</reference>
<accession>H2XVF1</accession>
<dbReference type="Proteomes" id="UP000008144">
    <property type="component" value="Unassembled WGS sequence"/>
</dbReference>
<reference evidence="2" key="1">
    <citation type="journal article" date="2002" name="Science">
        <title>The draft genome of Ciona intestinalis: insights into chordate and vertebrate origins.</title>
        <authorList>
            <person name="Dehal P."/>
            <person name="Satou Y."/>
            <person name="Campbell R.K."/>
            <person name="Chapman J."/>
            <person name="Degnan B."/>
            <person name="De Tomaso A."/>
            <person name="Davidson B."/>
            <person name="Di Gregorio A."/>
            <person name="Gelpke M."/>
            <person name="Goodstein D.M."/>
            <person name="Harafuji N."/>
            <person name="Hastings K.E."/>
            <person name="Ho I."/>
            <person name="Hotta K."/>
            <person name="Huang W."/>
            <person name="Kawashima T."/>
            <person name="Lemaire P."/>
            <person name="Martinez D."/>
            <person name="Meinertzhagen I.A."/>
            <person name="Necula S."/>
            <person name="Nonaka M."/>
            <person name="Putnam N."/>
            <person name="Rash S."/>
            <person name="Saiga H."/>
            <person name="Satake M."/>
            <person name="Terry A."/>
            <person name="Yamada L."/>
            <person name="Wang H.G."/>
            <person name="Awazu S."/>
            <person name="Azumi K."/>
            <person name="Boore J."/>
            <person name="Branno M."/>
            <person name="Chin-Bow S."/>
            <person name="DeSantis R."/>
            <person name="Doyle S."/>
            <person name="Francino P."/>
            <person name="Keys D.N."/>
            <person name="Haga S."/>
            <person name="Hayashi H."/>
            <person name="Hino K."/>
            <person name="Imai K.S."/>
            <person name="Inaba K."/>
            <person name="Kano S."/>
            <person name="Kobayashi K."/>
            <person name="Kobayashi M."/>
            <person name="Lee B.I."/>
            <person name="Makabe K.W."/>
            <person name="Manohar C."/>
            <person name="Matassi G."/>
            <person name="Medina M."/>
            <person name="Mochizuki Y."/>
            <person name="Mount S."/>
            <person name="Morishita T."/>
            <person name="Miura S."/>
            <person name="Nakayama A."/>
            <person name="Nishizaka S."/>
            <person name="Nomoto H."/>
            <person name="Ohta F."/>
            <person name="Oishi K."/>
            <person name="Rigoutsos I."/>
            <person name="Sano M."/>
            <person name="Sasaki A."/>
            <person name="Sasakura Y."/>
            <person name="Shoguchi E."/>
            <person name="Shin-i T."/>
            <person name="Spagnuolo A."/>
            <person name="Stainier D."/>
            <person name="Suzuki M.M."/>
            <person name="Tassy O."/>
            <person name="Takatori N."/>
            <person name="Tokuoka M."/>
            <person name="Yagi K."/>
            <person name="Yoshizaki F."/>
            <person name="Wada S."/>
            <person name="Zhang C."/>
            <person name="Hyatt P.D."/>
            <person name="Larimer F."/>
            <person name="Detter C."/>
            <person name="Doggett N."/>
            <person name="Glavina T."/>
            <person name="Hawkins T."/>
            <person name="Richardson P."/>
            <person name="Lucas S."/>
            <person name="Kohara Y."/>
            <person name="Levine M."/>
            <person name="Satoh N."/>
            <person name="Rokhsar D.S."/>
        </authorList>
    </citation>
    <scope>NUCLEOTIDE SEQUENCE [LARGE SCALE GENOMIC DNA]</scope>
</reference>